<keyword evidence="3" id="KW-1185">Reference proteome</keyword>
<feature type="region of interest" description="Disordered" evidence="1">
    <location>
        <begin position="242"/>
        <end position="266"/>
    </location>
</feature>
<feature type="transmembrane region" description="Helical" evidence="2">
    <location>
        <begin position="359"/>
        <end position="378"/>
    </location>
</feature>
<accession>A0ABM1RYT6</accession>
<feature type="region of interest" description="Disordered" evidence="1">
    <location>
        <begin position="276"/>
        <end position="295"/>
    </location>
</feature>
<name>A0ABM1RYT6_LIMPO</name>
<feature type="non-terminal residue" evidence="4">
    <location>
        <position position="1"/>
    </location>
</feature>
<proteinExistence type="predicted"/>
<gene>
    <name evidence="4" type="primary">LOC111084053</name>
</gene>
<feature type="region of interest" description="Disordered" evidence="1">
    <location>
        <begin position="1"/>
        <end position="95"/>
    </location>
</feature>
<evidence type="ECO:0000256" key="2">
    <source>
        <dbReference type="SAM" id="Phobius"/>
    </source>
</evidence>
<organism evidence="3 4">
    <name type="scientific">Limulus polyphemus</name>
    <name type="common">Atlantic horseshoe crab</name>
    <dbReference type="NCBI Taxonomy" id="6850"/>
    <lineage>
        <taxon>Eukaryota</taxon>
        <taxon>Metazoa</taxon>
        <taxon>Ecdysozoa</taxon>
        <taxon>Arthropoda</taxon>
        <taxon>Chelicerata</taxon>
        <taxon>Merostomata</taxon>
        <taxon>Xiphosura</taxon>
        <taxon>Limulidae</taxon>
        <taxon>Limulus</taxon>
    </lineage>
</organism>
<keyword evidence="2" id="KW-1133">Transmembrane helix</keyword>
<feature type="compositionally biased region" description="Polar residues" evidence="1">
    <location>
        <begin position="246"/>
        <end position="266"/>
    </location>
</feature>
<evidence type="ECO:0000256" key="1">
    <source>
        <dbReference type="SAM" id="MobiDB-lite"/>
    </source>
</evidence>
<keyword evidence="2" id="KW-0472">Membrane</keyword>
<sequence>TDLLKRKKLKEHPGTDKLRRPSSIVPNQQVRQRSRSLYVPQVGASREHLVSNPEYHEQKEPATSDTLTLNTDRSGSQVPFRESTPNREPPQTDPKVVNYLHPSSATMSNETLSRSPHGSFRRQNNLSFRDREVNYTLQQAMSDHLDQYGHEHVAMKPSFRGSQSPQRMHFPKLQTAQTPSNISHQPTDYAPDCTPDSGVSESMDNDDLFPGHVPRRSTLPNLYAESFQGQTDPGLVSFVPSDSEAESNGSMLTPQTRENASYSNPKRTVSLYGGVAMRQPPSQPQPSKPGVIKRKKSLPDVQVAAMKAKVMTRAEVSELSSQRRGEVRRMMVEAERLRTNPLLYVFNPGVKEWFSKQQLVIMVLFVNISLAIMFFKLLT</sequence>
<feature type="compositionally biased region" description="Basic and acidic residues" evidence="1">
    <location>
        <begin position="45"/>
        <end position="62"/>
    </location>
</feature>
<dbReference type="RefSeq" id="XP_022236541.1">
    <property type="nucleotide sequence ID" value="XM_022380833.1"/>
</dbReference>
<evidence type="ECO:0000313" key="4">
    <source>
        <dbReference type="RefSeq" id="XP_022236541.1"/>
    </source>
</evidence>
<keyword evidence="2" id="KW-0812">Transmembrane</keyword>
<dbReference type="Proteomes" id="UP000694941">
    <property type="component" value="Unplaced"/>
</dbReference>
<feature type="compositionally biased region" description="Basic residues" evidence="1">
    <location>
        <begin position="1"/>
        <end position="10"/>
    </location>
</feature>
<protein>
    <submittedName>
        <fullName evidence="4">Uncharacterized protein LOC111084053</fullName>
    </submittedName>
</protein>
<feature type="compositionally biased region" description="Polar residues" evidence="1">
    <location>
        <begin position="63"/>
        <end position="77"/>
    </location>
</feature>
<evidence type="ECO:0000313" key="3">
    <source>
        <dbReference type="Proteomes" id="UP000694941"/>
    </source>
</evidence>
<reference evidence="4" key="1">
    <citation type="submission" date="2025-08" db="UniProtKB">
        <authorList>
            <consortium name="RefSeq"/>
        </authorList>
    </citation>
    <scope>IDENTIFICATION</scope>
    <source>
        <tissue evidence="4">Muscle</tissue>
    </source>
</reference>
<dbReference type="GeneID" id="111084053"/>